<organism evidence="1">
    <name type="scientific">Oryza glumipatula</name>
    <dbReference type="NCBI Taxonomy" id="40148"/>
    <lineage>
        <taxon>Eukaryota</taxon>
        <taxon>Viridiplantae</taxon>
        <taxon>Streptophyta</taxon>
        <taxon>Embryophyta</taxon>
        <taxon>Tracheophyta</taxon>
        <taxon>Spermatophyta</taxon>
        <taxon>Magnoliopsida</taxon>
        <taxon>Liliopsida</taxon>
        <taxon>Poales</taxon>
        <taxon>Poaceae</taxon>
        <taxon>BOP clade</taxon>
        <taxon>Oryzoideae</taxon>
        <taxon>Oryzeae</taxon>
        <taxon>Oryzinae</taxon>
        <taxon>Oryza</taxon>
    </lineage>
</organism>
<evidence type="ECO:0008006" key="3">
    <source>
        <dbReference type="Google" id="ProtNLM"/>
    </source>
</evidence>
<reference evidence="1" key="1">
    <citation type="submission" date="2013-08" db="EMBL/GenBank/DDBJ databases">
        <title>Oryza genome evolution.</title>
        <authorList>
            <person name="Wing R.A."/>
            <person name="Panaud O."/>
            <person name="Oliveira A.C."/>
        </authorList>
    </citation>
    <scope>NUCLEOTIDE SEQUENCE</scope>
</reference>
<protein>
    <recommendedName>
        <fullName evidence="3">FBD domain-containing protein</fullName>
    </recommendedName>
</protein>
<dbReference type="AlphaFoldDB" id="A0A0D9YE34"/>
<evidence type="ECO:0000313" key="1">
    <source>
        <dbReference type="EnsemblPlants" id="OGLUM01G32790.1"/>
    </source>
</evidence>
<dbReference type="Gramene" id="OGLUM01G32790.1">
    <property type="protein sequence ID" value="OGLUM01G32790.1"/>
    <property type="gene ID" value="OGLUM01G32790"/>
</dbReference>
<name>A0A0D9YE34_9ORYZ</name>
<dbReference type="HOGENOM" id="CLU_1888965_0_0_1"/>
<proteinExistence type="predicted"/>
<sequence length="135" mass="15676">MHSLAYVLNRHAAPIAAFEVHFKYMGLYDRWFLDFFRELYGSGGLLELKIRNTKCTECYALPTPTLTSLELCNWRIHVPGRVTGLSAMRSLVLRNVVATNADLRCMISLFRDMEHLEIMYIHKARNIVNRCSRPN</sequence>
<dbReference type="SUPFAM" id="SSF52047">
    <property type="entry name" value="RNI-like"/>
    <property type="match status" value="1"/>
</dbReference>
<evidence type="ECO:0000313" key="2">
    <source>
        <dbReference type="Proteomes" id="UP000026961"/>
    </source>
</evidence>
<reference evidence="1" key="3">
    <citation type="submission" date="2018-05" db="EMBL/GenBank/DDBJ databases">
        <title>OgluRS3 (Oryza glumaepatula Reference Sequence Version 3).</title>
        <authorList>
            <person name="Zhang J."/>
            <person name="Kudrna D."/>
            <person name="Lee S."/>
            <person name="Talag J."/>
            <person name="Welchert J."/>
            <person name="Wing R.A."/>
        </authorList>
    </citation>
    <scope>NUCLEOTIDE SEQUENCE [LARGE SCALE GENOMIC DNA]</scope>
</reference>
<accession>A0A0D9YE34</accession>
<dbReference type="Proteomes" id="UP000026961">
    <property type="component" value="Chromosome 1"/>
</dbReference>
<keyword evidence="2" id="KW-1185">Reference proteome</keyword>
<reference evidence="1" key="2">
    <citation type="submission" date="2015-04" db="UniProtKB">
        <authorList>
            <consortium name="EnsemblPlants"/>
        </authorList>
    </citation>
    <scope>IDENTIFICATION</scope>
</reference>
<dbReference type="EnsemblPlants" id="OGLUM01G32790.1">
    <property type="protein sequence ID" value="OGLUM01G32790.1"/>
    <property type="gene ID" value="OGLUM01G32790"/>
</dbReference>